<evidence type="ECO:0000256" key="6">
    <source>
        <dbReference type="ARBA" id="ARBA00022679"/>
    </source>
</evidence>
<dbReference type="Pfam" id="PF04452">
    <property type="entry name" value="Methyltrans_RNA"/>
    <property type="match status" value="1"/>
</dbReference>
<evidence type="ECO:0000256" key="1">
    <source>
        <dbReference type="ARBA" id="ARBA00004496"/>
    </source>
</evidence>
<dbReference type="Gene3D" id="3.40.1280.10">
    <property type="match status" value="1"/>
</dbReference>
<protein>
    <recommendedName>
        <fullName evidence="10">Ribosomal RNA small subunit methyltransferase E</fullName>
        <ecNumber evidence="10">2.1.1.193</ecNumber>
    </recommendedName>
</protein>
<evidence type="ECO:0000259" key="12">
    <source>
        <dbReference type="Pfam" id="PF20260"/>
    </source>
</evidence>
<dbReference type="GO" id="GO:0005737">
    <property type="term" value="C:cytoplasm"/>
    <property type="evidence" value="ECO:0007669"/>
    <property type="project" value="UniProtKB-SubCell"/>
</dbReference>
<dbReference type="PIRSF" id="PIRSF015601">
    <property type="entry name" value="MTase_slr0722"/>
    <property type="match status" value="1"/>
</dbReference>
<dbReference type="NCBIfam" id="TIGR00046">
    <property type="entry name" value="RsmE family RNA methyltransferase"/>
    <property type="match status" value="1"/>
</dbReference>
<evidence type="ECO:0000313" key="14">
    <source>
        <dbReference type="Proteomes" id="UP000886744"/>
    </source>
</evidence>
<organism evidence="13 14">
    <name type="scientific">Candidatus Coprenecus avistercoris</name>
    <dbReference type="NCBI Taxonomy" id="2840730"/>
    <lineage>
        <taxon>Bacteria</taxon>
        <taxon>Pseudomonadati</taxon>
        <taxon>Bacteroidota</taxon>
        <taxon>Bacteroidia</taxon>
        <taxon>Bacteroidales</taxon>
        <taxon>Rikenellaceae</taxon>
        <taxon>Rikenellaceae incertae sedis</taxon>
        <taxon>Candidatus Coprenecus</taxon>
    </lineage>
</organism>
<dbReference type="GO" id="GO:0070042">
    <property type="term" value="F:rRNA (uridine-N3-)-methyltransferase activity"/>
    <property type="evidence" value="ECO:0007669"/>
    <property type="project" value="TreeGrafter"/>
</dbReference>
<keyword evidence="5 10" id="KW-0489">Methyltransferase</keyword>
<reference evidence="13" key="1">
    <citation type="submission" date="2020-10" db="EMBL/GenBank/DDBJ databases">
        <authorList>
            <person name="Gilroy R."/>
        </authorList>
    </citation>
    <scope>NUCLEOTIDE SEQUENCE</scope>
    <source>
        <strain evidence="13">ChiHjej13B12-12457</strain>
    </source>
</reference>
<dbReference type="CDD" id="cd18084">
    <property type="entry name" value="RsmE-like"/>
    <property type="match status" value="1"/>
</dbReference>
<dbReference type="GO" id="GO:0070475">
    <property type="term" value="P:rRNA base methylation"/>
    <property type="evidence" value="ECO:0007669"/>
    <property type="project" value="TreeGrafter"/>
</dbReference>
<dbReference type="InterPro" id="IPR015947">
    <property type="entry name" value="PUA-like_sf"/>
</dbReference>
<evidence type="ECO:0000256" key="2">
    <source>
        <dbReference type="ARBA" id="ARBA00005528"/>
    </source>
</evidence>
<dbReference type="InterPro" id="IPR029028">
    <property type="entry name" value="Alpha/beta_knot_MTases"/>
</dbReference>
<gene>
    <name evidence="13" type="ORF">IAC94_03035</name>
</gene>
<comment type="subcellular location">
    <subcellularLocation>
        <location evidence="1 10">Cytoplasm</location>
    </subcellularLocation>
</comment>
<dbReference type="Gene3D" id="2.40.240.20">
    <property type="entry name" value="Hypothetical PUA domain-like, domain 1"/>
    <property type="match status" value="1"/>
</dbReference>
<dbReference type="InterPro" id="IPR046886">
    <property type="entry name" value="RsmE_MTase_dom"/>
</dbReference>
<keyword evidence="4 10" id="KW-0698">rRNA processing</keyword>
<evidence type="ECO:0000313" key="13">
    <source>
        <dbReference type="EMBL" id="HIR62482.1"/>
    </source>
</evidence>
<name>A0A9D1J6A5_9BACT</name>
<comment type="similarity">
    <text evidence="2 10">Belongs to the RNA methyltransferase RsmE family.</text>
</comment>
<evidence type="ECO:0000256" key="8">
    <source>
        <dbReference type="ARBA" id="ARBA00025699"/>
    </source>
</evidence>
<evidence type="ECO:0000256" key="4">
    <source>
        <dbReference type="ARBA" id="ARBA00022552"/>
    </source>
</evidence>
<dbReference type="InterPro" id="IPR046887">
    <property type="entry name" value="RsmE_PUA-like"/>
</dbReference>
<comment type="function">
    <text evidence="8 10">Specifically methylates the N3 position of the uracil ring of uridine 1498 (m3U1498) in 16S rRNA. Acts on the fully assembled 30S ribosomal subunit.</text>
</comment>
<dbReference type="SUPFAM" id="SSF88697">
    <property type="entry name" value="PUA domain-like"/>
    <property type="match status" value="1"/>
</dbReference>
<dbReference type="Pfam" id="PF20260">
    <property type="entry name" value="PUA_4"/>
    <property type="match status" value="1"/>
</dbReference>
<sequence length="257" mass="27830">MEVFYSNDIRDGRIRLSPEESAHCVKVLRHRVGDEVYVSGGDGNLYRCCLEEADSRAAVARVLSVEGGFGTHPYRLWMAVAPTKNIDRFEWFTEKATEMGVDRITPLLCAHSERKVYNQERGQRVIVAAAKQSLKGAVPQLDGLTPFRALMEEVRSAGFSGKKFIAYCDNDIAAGLNTRVPLKEAVGVVKAGGEEAAGEALPGALFLIGPEGDFSSEEIAEALEAGFEPLSLGPSRLRTETAATLCVSAVYIALCCI</sequence>
<comment type="catalytic activity">
    <reaction evidence="9 10">
        <text>uridine(1498) in 16S rRNA + S-adenosyl-L-methionine = N(3)-methyluridine(1498) in 16S rRNA + S-adenosyl-L-homocysteine + H(+)</text>
        <dbReference type="Rhea" id="RHEA:42920"/>
        <dbReference type="Rhea" id="RHEA-COMP:10283"/>
        <dbReference type="Rhea" id="RHEA-COMP:10284"/>
        <dbReference type="ChEBI" id="CHEBI:15378"/>
        <dbReference type="ChEBI" id="CHEBI:57856"/>
        <dbReference type="ChEBI" id="CHEBI:59789"/>
        <dbReference type="ChEBI" id="CHEBI:65315"/>
        <dbReference type="ChEBI" id="CHEBI:74502"/>
        <dbReference type="EC" id="2.1.1.193"/>
    </reaction>
</comment>
<evidence type="ECO:0000256" key="3">
    <source>
        <dbReference type="ARBA" id="ARBA00022490"/>
    </source>
</evidence>
<accession>A0A9D1J6A5</accession>
<evidence type="ECO:0000256" key="5">
    <source>
        <dbReference type="ARBA" id="ARBA00022603"/>
    </source>
</evidence>
<dbReference type="EC" id="2.1.1.193" evidence="10"/>
<evidence type="ECO:0000256" key="9">
    <source>
        <dbReference type="ARBA" id="ARBA00047944"/>
    </source>
</evidence>
<reference evidence="13" key="2">
    <citation type="journal article" date="2021" name="PeerJ">
        <title>Extensive microbial diversity within the chicken gut microbiome revealed by metagenomics and culture.</title>
        <authorList>
            <person name="Gilroy R."/>
            <person name="Ravi A."/>
            <person name="Getino M."/>
            <person name="Pursley I."/>
            <person name="Horton D.L."/>
            <person name="Alikhan N.F."/>
            <person name="Baker D."/>
            <person name="Gharbi K."/>
            <person name="Hall N."/>
            <person name="Watson M."/>
            <person name="Adriaenssens E.M."/>
            <person name="Foster-Nyarko E."/>
            <person name="Jarju S."/>
            <person name="Secka A."/>
            <person name="Antonio M."/>
            <person name="Oren A."/>
            <person name="Chaudhuri R.R."/>
            <person name="La Ragione R."/>
            <person name="Hildebrand F."/>
            <person name="Pallen M.J."/>
        </authorList>
    </citation>
    <scope>NUCLEOTIDE SEQUENCE</scope>
    <source>
        <strain evidence="13">ChiHjej13B12-12457</strain>
    </source>
</reference>
<feature type="domain" description="Ribosomal RNA small subunit methyltransferase E methyltransferase" evidence="11">
    <location>
        <begin position="73"/>
        <end position="250"/>
    </location>
</feature>
<dbReference type="InterPro" id="IPR006700">
    <property type="entry name" value="RsmE"/>
</dbReference>
<dbReference type="Proteomes" id="UP000886744">
    <property type="component" value="Unassembled WGS sequence"/>
</dbReference>
<dbReference type="AlphaFoldDB" id="A0A9D1J6A5"/>
<comment type="caution">
    <text evidence="13">The sequence shown here is derived from an EMBL/GenBank/DDBJ whole genome shotgun (WGS) entry which is preliminary data.</text>
</comment>
<keyword evidence="3 10" id="KW-0963">Cytoplasm</keyword>
<dbReference type="EMBL" id="DVHI01000037">
    <property type="protein sequence ID" value="HIR62482.1"/>
    <property type="molecule type" value="Genomic_DNA"/>
</dbReference>
<evidence type="ECO:0000256" key="10">
    <source>
        <dbReference type="PIRNR" id="PIRNR015601"/>
    </source>
</evidence>
<feature type="domain" description="Ribosomal RNA small subunit methyltransferase E PUA-like" evidence="12">
    <location>
        <begin position="17"/>
        <end position="62"/>
    </location>
</feature>
<keyword evidence="7 10" id="KW-0949">S-adenosyl-L-methionine</keyword>
<dbReference type="SUPFAM" id="SSF75217">
    <property type="entry name" value="alpha/beta knot"/>
    <property type="match status" value="1"/>
</dbReference>
<proteinExistence type="inferred from homology"/>
<dbReference type="PANTHER" id="PTHR30027:SF3">
    <property type="entry name" value="16S RRNA (URACIL(1498)-N(3))-METHYLTRANSFERASE"/>
    <property type="match status" value="1"/>
</dbReference>
<dbReference type="PANTHER" id="PTHR30027">
    <property type="entry name" value="RIBOSOMAL RNA SMALL SUBUNIT METHYLTRANSFERASE E"/>
    <property type="match status" value="1"/>
</dbReference>
<evidence type="ECO:0000259" key="11">
    <source>
        <dbReference type="Pfam" id="PF04452"/>
    </source>
</evidence>
<evidence type="ECO:0000256" key="7">
    <source>
        <dbReference type="ARBA" id="ARBA00022691"/>
    </source>
</evidence>
<keyword evidence="6 10" id="KW-0808">Transferase</keyword>
<dbReference type="InterPro" id="IPR029026">
    <property type="entry name" value="tRNA_m1G_MTases_N"/>
</dbReference>